<dbReference type="CDD" id="cd00337">
    <property type="entry name" value="Ribosomal_uL14"/>
    <property type="match status" value="1"/>
</dbReference>
<protein>
    <recommendedName>
        <fullName evidence="7">Large ribosomal subunit protein uL14m</fullName>
    </recommendedName>
    <alternativeName>
        <fullName evidence="8">39S ribosomal protein L14, mitochondrial</fullName>
    </alternativeName>
</protein>
<evidence type="ECO:0000256" key="7">
    <source>
        <dbReference type="ARBA" id="ARBA00040118"/>
    </source>
</evidence>
<comment type="similarity">
    <text evidence="2">Belongs to the universal ribosomal protein uL14 family.</text>
</comment>
<evidence type="ECO:0000313" key="10">
    <source>
        <dbReference type="Proteomes" id="UP001642540"/>
    </source>
</evidence>
<organism evidence="9 10">
    <name type="scientific">Orchesella dallaii</name>
    <dbReference type="NCBI Taxonomy" id="48710"/>
    <lineage>
        <taxon>Eukaryota</taxon>
        <taxon>Metazoa</taxon>
        <taxon>Ecdysozoa</taxon>
        <taxon>Arthropoda</taxon>
        <taxon>Hexapoda</taxon>
        <taxon>Collembola</taxon>
        <taxon>Entomobryomorpha</taxon>
        <taxon>Entomobryoidea</taxon>
        <taxon>Orchesellidae</taxon>
        <taxon>Orchesellinae</taxon>
        <taxon>Orchesella</taxon>
    </lineage>
</organism>
<keyword evidence="10" id="KW-1185">Reference proteome</keyword>
<evidence type="ECO:0000256" key="2">
    <source>
        <dbReference type="ARBA" id="ARBA00010745"/>
    </source>
</evidence>
<evidence type="ECO:0000256" key="5">
    <source>
        <dbReference type="ARBA" id="ARBA00023128"/>
    </source>
</evidence>
<dbReference type="HAMAP" id="MF_01367">
    <property type="entry name" value="Ribosomal_uL14"/>
    <property type="match status" value="1"/>
</dbReference>
<dbReference type="Proteomes" id="UP001642540">
    <property type="component" value="Unassembled WGS sequence"/>
</dbReference>
<keyword evidence="5" id="KW-0496">Mitochondrion</keyword>
<proteinExistence type="inferred from homology"/>
<comment type="caution">
    <text evidence="9">The sequence shown here is derived from an EMBL/GenBank/DDBJ whole genome shotgun (WGS) entry which is preliminary data.</text>
</comment>
<evidence type="ECO:0000256" key="8">
    <source>
        <dbReference type="ARBA" id="ARBA00042938"/>
    </source>
</evidence>
<evidence type="ECO:0000256" key="3">
    <source>
        <dbReference type="ARBA" id="ARBA00022946"/>
    </source>
</evidence>
<name>A0ABP1PMZ8_9HEXA</name>
<dbReference type="SUPFAM" id="SSF50193">
    <property type="entry name" value="Ribosomal protein L14"/>
    <property type="match status" value="1"/>
</dbReference>
<evidence type="ECO:0000256" key="6">
    <source>
        <dbReference type="ARBA" id="ARBA00023274"/>
    </source>
</evidence>
<keyword evidence="6" id="KW-0687">Ribonucleoprotein</keyword>
<evidence type="ECO:0000313" key="9">
    <source>
        <dbReference type="EMBL" id="CAL8070309.1"/>
    </source>
</evidence>
<gene>
    <name evidence="9" type="ORF">ODALV1_LOCUS1176</name>
</gene>
<dbReference type="Gene3D" id="2.40.150.20">
    <property type="entry name" value="Ribosomal protein L14"/>
    <property type="match status" value="1"/>
</dbReference>
<dbReference type="PANTHER" id="PTHR21037:SF3">
    <property type="entry name" value="LARGE RIBOSOMAL SUBUNIT PROTEIN UL14M"/>
    <property type="match status" value="1"/>
</dbReference>
<dbReference type="PANTHER" id="PTHR21037">
    <property type="entry name" value="39S RIBOSOMAL PROTEIN L14, MITOCHONDRIAL"/>
    <property type="match status" value="1"/>
</dbReference>
<reference evidence="9 10" key="1">
    <citation type="submission" date="2024-08" db="EMBL/GenBank/DDBJ databases">
        <authorList>
            <person name="Cucini C."/>
            <person name="Frati F."/>
        </authorList>
    </citation>
    <scope>NUCLEOTIDE SEQUENCE [LARGE SCALE GENOMIC DNA]</scope>
</reference>
<sequence length="169" mass="18522">MSALQQGIASSLRLFVKASSWTSPTSITGSSQIIRNFHPTPCLNELRLMSRVRCVDNSAIGKQAMAEGKPPKVIHVYNKKKVGTIGDKVLVTVKGEMKKAIIVGVKRHQKHAIPRHDTNNVVLIDDNGTPLGTRISVPVPMLLRKIMKEKTIAKGADYTKVLSIASRFV</sequence>
<comment type="subcellular location">
    <subcellularLocation>
        <location evidence="1">Mitochondrion</location>
    </subcellularLocation>
</comment>
<keyword evidence="4" id="KW-0689">Ribosomal protein</keyword>
<dbReference type="InterPro" id="IPR036853">
    <property type="entry name" value="Ribosomal_uL14_sf"/>
</dbReference>
<evidence type="ECO:0000256" key="4">
    <source>
        <dbReference type="ARBA" id="ARBA00022980"/>
    </source>
</evidence>
<accession>A0ABP1PMZ8</accession>
<dbReference type="SMART" id="SM01374">
    <property type="entry name" value="Ribosomal_L14"/>
    <property type="match status" value="1"/>
</dbReference>
<dbReference type="Pfam" id="PF00238">
    <property type="entry name" value="Ribosomal_L14"/>
    <property type="match status" value="1"/>
</dbReference>
<dbReference type="InterPro" id="IPR000218">
    <property type="entry name" value="Ribosomal_uL14"/>
</dbReference>
<keyword evidence="3" id="KW-0809">Transit peptide</keyword>
<evidence type="ECO:0000256" key="1">
    <source>
        <dbReference type="ARBA" id="ARBA00004173"/>
    </source>
</evidence>
<dbReference type="EMBL" id="CAXLJM020000004">
    <property type="protein sequence ID" value="CAL8070309.1"/>
    <property type="molecule type" value="Genomic_DNA"/>
</dbReference>